<evidence type="ECO:0000313" key="1">
    <source>
        <dbReference type="EMBL" id="ETA04884.1"/>
    </source>
</evidence>
<sequence length="41" mass="4332">MGFVGEIPHAHEFGPMRRELLLSQVGAAAAARRQPHAAPPG</sequence>
<comment type="caution">
    <text evidence="1">The sequence shown here is derived from an EMBL/GenBank/DDBJ whole genome shotgun (WGS) entry which is preliminary data.</text>
</comment>
<reference evidence="1 2" key="1">
    <citation type="journal article" date="2014" name="Genome Announc.">
        <title>Draft Genome Sequence of Gordonia alkanivorans Strain CGMCC6845, a Halotolerant Hydrocarbon-Degrading Bacterium.</title>
        <authorList>
            <person name="Wang X."/>
            <person name="Jin D."/>
            <person name="Zhou L."/>
            <person name="Wu L."/>
            <person name="An W."/>
            <person name="Zhao L."/>
        </authorList>
    </citation>
    <scope>NUCLEOTIDE SEQUENCE [LARGE SCALE GENOMIC DNA]</scope>
    <source>
        <strain evidence="1 2">CGMCC 6845</strain>
    </source>
</reference>
<gene>
    <name evidence="1" type="ORF">V525_21515</name>
</gene>
<dbReference type="HOGENOM" id="CLU_3270718_0_0_11"/>
<keyword evidence="2" id="KW-1185">Reference proteome</keyword>
<dbReference type="AlphaFoldDB" id="W9D9A5"/>
<dbReference type="EMBL" id="AYXO01000073">
    <property type="protein sequence ID" value="ETA04884.1"/>
    <property type="molecule type" value="Genomic_DNA"/>
</dbReference>
<protein>
    <submittedName>
        <fullName evidence="1">Uncharacterized protein</fullName>
    </submittedName>
</protein>
<proteinExistence type="predicted"/>
<dbReference type="Proteomes" id="UP000035035">
    <property type="component" value="Unassembled WGS sequence"/>
</dbReference>
<name>W9D9A5_9ACTN</name>
<dbReference type="PATRIC" id="fig|1423140.3.peg.4270"/>
<evidence type="ECO:0000313" key="2">
    <source>
        <dbReference type="Proteomes" id="UP000035035"/>
    </source>
</evidence>
<organism evidence="1 2">
    <name type="scientific">Gordonia alkanivorans CGMCC 6845</name>
    <dbReference type="NCBI Taxonomy" id="1423140"/>
    <lineage>
        <taxon>Bacteria</taxon>
        <taxon>Bacillati</taxon>
        <taxon>Actinomycetota</taxon>
        <taxon>Actinomycetes</taxon>
        <taxon>Mycobacteriales</taxon>
        <taxon>Gordoniaceae</taxon>
        <taxon>Gordonia</taxon>
    </lineage>
</organism>
<accession>W9D9A5</accession>